<feature type="domain" description="Sushi" evidence="3">
    <location>
        <begin position="33"/>
        <end position="102"/>
    </location>
</feature>
<comment type="caution">
    <text evidence="2">Lacks conserved residue(s) required for the propagation of feature annotation.</text>
</comment>
<dbReference type="SUPFAM" id="SSF57535">
    <property type="entry name" value="Complement control module/SCR domain"/>
    <property type="match status" value="1"/>
</dbReference>
<evidence type="ECO:0000313" key="4">
    <source>
        <dbReference type="EMBL" id="GFS07470.1"/>
    </source>
</evidence>
<evidence type="ECO:0000313" key="5">
    <source>
        <dbReference type="Proteomes" id="UP000762676"/>
    </source>
</evidence>
<dbReference type="EMBL" id="BMAT01002469">
    <property type="protein sequence ID" value="GFS07470.1"/>
    <property type="molecule type" value="Genomic_DNA"/>
</dbReference>
<keyword evidence="2" id="KW-0768">Sushi</keyword>
<protein>
    <recommendedName>
        <fullName evidence="3">Sushi domain-containing protein</fullName>
    </recommendedName>
</protein>
<dbReference type="InterPro" id="IPR035976">
    <property type="entry name" value="Sushi/SCR/CCP_sf"/>
</dbReference>
<gene>
    <name evidence="4" type="ORF">ElyMa_001249700</name>
</gene>
<evidence type="ECO:0000256" key="1">
    <source>
        <dbReference type="ARBA" id="ARBA00023157"/>
    </source>
</evidence>
<evidence type="ECO:0000259" key="3">
    <source>
        <dbReference type="PROSITE" id="PS50923"/>
    </source>
</evidence>
<name>A0AAV4IBN4_9GAST</name>
<dbReference type="Gene3D" id="2.10.70.10">
    <property type="entry name" value="Complement Module, domain 1"/>
    <property type="match status" value="1"/>
</dbReference>
<comment type="caution">
    <text evidence="4">The sequence shown here is derived from an EMBL/GenBank/DDBJ whole genome shotgun (WGS) entry which is preliminary data.</text>
</comment>
<keyword evidence="1" id="KW-1015">Disulfide bond</keyword>
<dbReference type="Proteomes" id="UP000762676">
    <property type="component" value="Unassembled WGS sequence"/>
</dbReference>
<reference evidence="4 5" key="1">
    <citation type="journal article" date="2021" name="Elife">
        <title>Chloroplast acquisition without the gene transfer in kleptoplastic sea slugs, Plakobranchus ocellatus.</title>
        <authorList>
            <person name="Maeda T."/>
            <person name="Takahashi S."/>
            <person name="Yoshida T."/>
            <person name="Shimamura S."/>
            <person name="Takaki Y."/>
            <person name="Nagai Y."/>
            <person name="Toyoda A."/>
            <person name="Suzuki Y."/>
            <person name="Arimoto A."/>
            <person name="Ishii H."/>
            <person name="Satoh N."/>
            <person name="Nishiyama T."/>
            <person name="Hasebe M."/>
            <person name="Maruyama T."/>
            <person name="Minagawa J."/>
            <person name="Obokata J."/>
            <person name="Shigenobu S."/>
        </authorList>
    </citation>
    <scope>NUCLEOTIDE SEQUENCE [LARGE SCALE GENOMIC DNA]</scope>
</reference>
<keyword evidence="5" id="KW-1185">Reference proteome</keyword>
<dbReference type="PROSITE" id="PS50923">
    <property type="entry name" value="SUSHI"/>
    <property type="match status" value="1"/>
</dbReference>
<dbReference type="Pfam" id="PF00084">
    <property type="entry name" value="Sushi"/>
    <property type="match status" value="1"/>
</dbReference>
<dbReference type="InterPro" id="IPR000436">
    <property type="entry name" value="Sushi_SCR_CCP_dom"/>
</dbReference>
<evidence type="ECO:0000256" key="2">
    <source>
        <dbReference type="PROSITE-ProRule" id="PRU00302"/>
    </source>
</evidence>
<proteinExistence type="predicted"/>
<accession>A0AAV4IBN4</accession>
<sequence length="141" mass="14913">MINKTFPYLNIETTEPSEPPDIFATLAPSNALVNCPDVLDSMASVTYFPSVQDPGEIAPGVEVNVTCMEGYVFEYSGGTVFSQVATCTETGNWSTIFAACTEITCPAAPDYESTTQTFNNGALSNTSYGQTVGTSSNSTAM</sequence>
<dbReference type="AlphaFoldDB" id="A0AAV4IBN4"/>
<organism evidence="4 5">
    <name type="scientific">Elysia marginata</name>
    <dbReference type="NCBI Taxonomy" id="1093978"/>
    <lineage>
        <taxon>Eukaryota</taxon>
        <taxon>Metazoa</taxon>
        <taxon>Spiralia</taxon>
        <taxon>Lophotrochozoa</taxon>
        <taxon>Mollusca</taxon>
        <taxon>Gastropoda</taxon>
        <taxon>Heterobranchia</taxon>
        <taxon>Euthyneura</taxon>
        <taxon>Panpulmonata</taxon>
        <taxon>Sacoglossa</taxon>
        <taxon>Placobranchoidea</taxon>
        <taxon>Plakobranchidae</taxon>
        <taxon>Elysia</taxon>
    </lineage>
</organism>